<evidence type="ECO:0000256" key="6">
    <source>
        <dbReference type="ARBA" id="ARBA00023125"/>
    </source>
</evidence>
<reference evidence="11 12" key="1">
    <citation type="submission" date="2023-07" db="EMBL/GenBank/DDBJ databases">
        <title>Genomic Encyclopedia of Type Strains, Phase IV (KMG-IV): sequencing the most valuable type-strain genomes for metagenomic binning, comparative biology and taxonomic classification.</title>
        <authorList>
            <person name="Goeker M."/>
        </authorList>
    </citation>
    <scope>NUCLEOTIDE SEQUENCE [LARGE SCALE GENOMIC DNA]</scope>
    <source>
        <strain evidence="11 12">DSM 19092</strain>
    </source>
</reference>
<keyword evidence="5 8" id="KW-0175">Coiled coil</keyword>
<dbReference type="Pfam" id="PF13411">
    <property type="entry name" value="MerR_1"/>
    <property type="match status" value="1"/>
</dbReference>
<feature type="DNA-binding region" description="H-T-H motif" evidence="8">
    <location>
        <begin position="3"/>
        <end position="23"/>
    </location>
</feature>
<proteinExistence type="inferred from homology"/>
<evidence type="ECO:0000256" key="8">
    <source>
        <dbReference type="HAMAP-Rule" id="MF_01170"/>
    </source>
</evidence>
<comment type="function">
    <text evidence="8">Required for the formation of axial filaments and for anchoring the origin regions at the cell poles in sporulating cells, thus ensuring proper chromosome segregation in the prespore. Binds in a dispersed manner throughout the chromosome but preferentially to sites clustered in the origin portion of the chromosome, causing condensation of the chromosome and its remodeling into an elongated, anchored structure.</text>
</comment>
<keyword evidence="3 8" id="KW-0159">Chromosome partition</keyword>
<dbReference type="CDD" id="cd04762">
    <property type="entry name" value="HTH_MerR-trunc"/>
    <property type="match status" value="1"/>
</dbReference>
<gene>
    <name evidence="8" type="primary">racA</name>
    <name evidence="11" type="ORF">J2S06_001704</name>
</gene>
<dbReference type="InterPro" id="IPR009061">
    <property type="entry name" value="DNA-bd_dom_put_sf"/>
</dbReference>
<evidence type="ECO:0000256" key="2">
    <source>
        <dbReference type="ARBA" id="ARBA00022618"/>
    </source>
</evidence>
<keyword evidence="2 8" id="KW-0132">Cell division</keyword>
<comment type="caution">
    <text evidence="11">The sequence shown here is derived from an EMBL/GenBank/DDBJ whole genome shotgun (WGS) entry which is preliminary data.</text>
</comment>
<keyword evidence="12" id="KW-1185">Reference proteome</keyword>
<dbReference type="Gene3D" id="1.10.1660.10">
    <property type="match status" value="1"/>
</dbReference>
<evidence type="ECO:0000256" key="9">
    <source>
        <dbReference type="SAM" id="MobiDB-lite"/>
    </source>
</evidence>
<evidence type="ECO:0000256" key="4">
    <source>
        <dbReference type="ARBA" id="ARBA00022969"/>
    </source>
</evidence>
<organism evidence="11 12">
    <name type="scientific">Aeribacillus alveayuensis</name>
    <dbReference type="NCBI Taxonomy" id="279215"/>
    <lineage>
        <taxon>Bacteria</taxon>
        <taxon>Bacillati</taxon>
        <taxon>Bacillota</taxon>
        <taxon>Bacilli</taxon>
        <taxon>Bacillales</taxon>
        <taxon>Bacillaceae</taxon>
        <taxon>Aeribacillus</taxon>
    </lineage>
</organism>
<keyword evidence="7 8" id="KW-0131">Cell cycle</keyword>
<keyword evidence="4 8" id="KW-0749">Sporulation</keyword>
<dbReference type="InterPro" id="IPR000551">
    <property type="entry name" value="MerR-type_HTH_dom"/>
</dbReference>
<name>A0ABT9VNR7_9BACI</name>
<protein>
    <recommendedName>
        <fullName evidence="8">Chromosome-anchoring protein RacA</fullName>
    </recommendedName>
</protein>
<comment type="subcellular location">
    <subcellularLocation>
        <location evidence="8">Cytoplasm</location>
    </subcellularLocation>
    <text evidence="8">Localizes to cell poles and nucleoid.</text>
</comment>
<feature type="region of interest" description="Disordered" evidence="9">
    <location>
        <begin position="133"/>
        <end position="163"/>
    </location>
</feature>
<comment type="similarity">
    <text evidence="8">Belongs to the RacA family.</text>
</comment>
<evidence type="ECO:0000256" key="5">
    <source>
        <dbReference type="ARBA" id="ARBA00023054"/>
    </source>
</evidence>
<dbReference type="HAMAP" id="MF_01170">
    <property type="entry name" value="RacA"/>
    <property type="match status" value="1"/>
</dbReference>
<evidence type="ECO:0000256" key="3">
    <source>
        <dbReference type="ARBA" id="ARBA00022829"/>
    </source>
</evidence>
<keyword evidence="6 8" id="KW-0238">DNA-binding</keyword>
<evidence type="ECO:0000313" key="11">
    <source>
        <dbReference type="EMBL" id="MDQ0162627.1"/>
    </source>
</evidence>
<evidence type="ECO:0000256" key="1">
    <source>
        <dbReference type="ARBA" id="ARBA00022490"/>
    </source>
</evidence>
<accession>A0ABT9VNR7</accession>
<evidence type="ECO:0000259" key="10">
    <source>
        <dbReference type="Pfam" id="PF13411"/>
    </source>
</evidence>
<keyword evidence="1 8" id="KW-0963">Cytoplasm</keyword>
<dbReference type="InterPro" id="IPR023522">
    <property type="entry name" value="Chrosome_anchoring_RacA"/>
</dbReference>
<dbReference type="RefSeq" id="WP_419152003.1">
    <property type="nucleotide sequence ID" value="NZ_JAUSTR010000005.1"/>
</dbReference>
<feature type="domain" description="HTH merR-type" evidence="10">
    <location>
        <begin position="1"/>
        <end position="62"/>
    </location>
</feature>
<dbReference type="EMBL" id="JAUSTR010000005">
    <property type="protein sequence ID" value="MDQ0162627.1"/>
    <property type="molecule type" value="Genomic_DNA"/>
</dbReference>
<dbReference type="SUPFAM" id="SSF46955">
    <property type="entry name" value="Putative DNA-binding domain"/>
    <property type="match status" value="1"/>
</dbReference>
<evidence type="ECO:0000313" key="12">
    <source>
        <dbReference type="Proteomes" id="UP001225646"/>
    </source>
</evidence>
<evidence type="ECO:0000256" key="7">
    <source>
        <dbReference type="ARBA" id="ARBA00023306"/>
    </source>
</evidence>
<feature type="compositionally biased region" description="Basic and acidic residues" evidence="9">
    <location>
        <begin position="133"/>
        <end position="154"/>
    </location>
</feature>
<dbReference type="Proteomes" id="UP001225646">
    <property type="component" value="Unassembled WGS sequence"/>
</dbReference>
<sequence length="172" mass="20266">MNTTTAAKKIGVSPKTVQRWVKQLKLPMVRNELGHYIFAEEDIELLKDIHKQIQNGVSMKDLTVNVPMKKEHGNENLKRFSSDDTEKIWSKLQELEFMVNQKADDVVSYQLLQHRQEMEELQKRIEQLEMKIMKSEQQKPKQEENVYVLDEKRKQSPKPPRKSLISSIFFGV</sequence>